<comment type="caution">
    <text evidence="9">The sequence shown here is derived from an EMBL/GenBank/DDBJ whole genome shotgun (WGS) entry which is preliminary data.</text>
</comment>
<evidence type="ECO:0000256" key="6">
    <source>
        <dbReference type="ARBA" id="ARBA00035160"/>
    </source>
</evidence>
<keyword evidence="2 7" id="KW-0699">rRNA-binding</keyword>
<keyword evidence="4 7" id="KW-0689">Ribosomal protein</keyword>
<comment type="similarity">
    <text evidence="1 7 8">Belongs to the universal ribosomal protein uS11 family.</text>
</comment>
<dbReference type="EMBL" id="JACJKX010000006">
    <property type="protein sequence ID" value="MBM6928553.1"/>
    <property type="molecule type" value="Genomic_DNA"/>
</dbReference>
<dbReference type="PROSITE" id="PS00054">
    <property type="entry name" value="RIBOSOMAL_S11"/>
    <property type="match status" value="1"/>
</dbReference>
<proteinExistence type="inferred from homology"/>
<dbReference type="HAMAP" id="MF_01310">
    <property type="entry name" value="Ribosomal_uS11"/>
    <property type="match status" value="1"/>
</dbReference>
<evidence type="ECO:0000256" key="2">
    <source>
        <dbReference type="ARBA" id="ARBA00022730"/>
    </source>
</evidence>
<comment type="subunit">
    <text evidence="7">Part of the 30S ribosomal subunit. Interacts with proteins S7 and S18. Binds to IF-3.</text>
</comment>
<dbReference type="Gene3D" id="3.30.420.80">
    <property type="entry name" value="Ribosomal protein S11"/>
    <property type="match status" value="1"/>
</dbReference>
<evidence type="ECO:0000313" key="9">
    <source>
        <dbReference type="EMBL" id="MBM6928553.1"/>
    </source>
</evidence>
<evidence type="ECO:0000256" key="5">
    <source>
        <dbReference type="ARBA" id="ARBA00023274"/>
    </source>
</evidence>
<dbReference type="NCBIfam" id="NF003698">
    <property type="entry name" value="PRK05309.1"/>
    <property type="match status" value="1"/>
</dbReference>
<protein>
    <recommendedName>
        <fullName evidence="6 7">Small ribosomal subunit protein uS11</fullName>
    </recommendedName>
</protein>
<dbReference type="Pfam" id="PF00411">
    <property type="entry name" value="Ribosomal_S11"/>
    <property type="match status" value="1"/>
</dbReference>
<dbReference type="Proteomes" id="UP000777002">
    <property type="component" value="Unassembled WGS sequence"/>
</dbReference>
<sequence>MAGKTPSSQQVAQQRARKKVKKVVTEGIAHVHASFNNTIITITDRQGNAIAASSSGAQGFKGSRKSTPFAAQVAAEHAGRIALEYGLKNVEVRIMGPGPGRESSVRALNALGIRVTSIQDVTPIPHNGVRPSKRRRV</sequence>
<dbReference type="GO" id="GO:0005840">
    <property type="term" value="C:ribosome"/>
    <property type="evidence" value="ECO:0007669"/>
    <property type="project" value="UniProtKB-KW"/>
</dbReference>
<dbReference type="NCBIfam" id="TIGR03632">
    <property type="entry name" value="uS11_bact"/>
    <property type="match status" value="1"/>
</dbReference>
<evidence type="ECO:0000256" key="7">
    <source>
        <dbReference type="HAMAP-Rule" id="MF_01310"/>
    </source>
</evidence>
<dbReference type="InterPro" id="IPR036967">
    <property type="entry name" value="Ribosomal_uS11_sf"/>
</dbReference>
<dbReference type="SUPFAM" id="SSF53137">
    <property type="entry name" value="Translational machinery components"/>
    <property type="match status" value="1"/>
</dbReference>
<comment type="function">
    <text evidence="7">Located on the platform of the 30S subunit, it bridges several disparate RNA helices of the 16S rRNA. Forms part of the Shine-Dalgarno cleft in the 70S ribosome.</text>
</comment>
<dbReference type="PANTHER" id="PTHR11759">
    <property type="entry name" value="40S RIBOSOMAL PROTEIN S14/30S RIBOSOMAL PROTEIN S11"/>
    <property type="match status" value="1"/>
</dbReference>
<keyword evidence="10" id="KW-1185">Reference proteome</keyword>
<evidence type="ECO:0000256" key="4">
    <source>
        <dbReference type="ARBA" id="ARBA00022980"/>
    </source>
</evidence>
<dbReference type="InterPro" id="IPR019981">
    <property type="entry name" value="Ribosomal_uS11_bac-type"/>
</dbReference>
<evidence type="ECO:0000256" key="3">
    <source>
        <dbReference type="ARBA" id="ARBA00022884"/>
    </source>
</evidence>
<name>A0ABS2GRY4_9BURK</name>
<evidence type="ECO:0000313" key="10">
    <source>
        <dbReference type="Proteomes" id="UP000777002"/>
    </source>
</evidence>
<keyword evidence="3 7" id="KW-0694">RNA-binding</keyword>
<keyword evidence="5 7" id="KW-0687">Ribonucleoprotein</keyword>
<dbReference type="InterPro" id="IPR001971">
    <property type="entry name" value="Ribosomal_uS11"/>
</dbReference>
<dbReference type="InterPro" id="IPR018102">
    <property type="entry name" value="Ribosomal_uS11_CS"/>
</dbReference>
<dbReference type="RefSeq" id="WP_022472410.1">
    <property type="nucleotide sequence ID" value="NZ_JACJKX010000006.1"/>
</dbReference>
<gene>
    <name evidence="7 9" type="primary">rpsK</name>
    <name evidence="9" type="ORF">H5985_04630</name>
</gene>
<reference evidence="9 10" key="1">
    <citation type="journal article" date="2021" name="Sci. Rep.">
        <title>The distribution of antibiotic resistance genes in chicken gut microbiota commensals.</title>
        <authorList>
            <person name="Juricova H."/>
            <person name="Matiasovicova J."/>
            <person name="Kubasova T."/>
            <person name="Cejkova D."/>
            <person name="Rychlik I."/>
        </authorList>
    </citation>
    <scope>NUCLEOTIDE SEQUENCE [LARGE SCALE GENOMIC DNA]</scope>
    <source>
        <strain evidence="9 10">An562</strain>
    </source>
</reference>
<evidence type="ECO:0000256" key="8">
    <source>
        <dbReference type="RuleBase" id="RU003629"/>
    </source>
</evidence>
<organism evidence="9 10">
    <name type="scientific">Parasutterella secunda</name>
    <dbReference type="NCBI Taxonomy" id="626947"/>
    <lineage>
        <taxon>Bacteria</taxon>
        <taxon>Pseudomonadati</taxon>
        <taxon>Pseudomonadota</taxon>
        <taxon>Betaproteobacteria</taxon>
        <taxon>Burkholderiales</taxon>
        <taxon>Sutterellaceae</taxon>
        <taxon>Parasutterella</taxon>
    </lineage>
</organism>
<dbReference type="PIRSF" id="PIRSF002131">
    <property type="entry name" value="Ribosomal_S11"/>
    <property type="match status" value="1"/>
</dbReference>
<evidence type="ECO:0000256" key="1">
    <source>
        <dbReference type="ARBA" id="ARBA00006194"/>
    </source>
</evidence>
<accession>A0ABS2GRY4</accession>